<dbReference type="EMBL" id="VFPP01000001">
    <property type="protein sequence ID" value="TQM79020.1"/>
    <property type="molecule type" value="Genomic_DNA"/>
</dbReference>
<dbReference type="PROSITE" id="PS00211">
    <property type="entry name" value="ABC_TRANSPORTER_1"/>
    <property type="match status" value="1"/>
</dbReference>
<dbReference type="Gene3D" id="3.40.50.300">
    <property type="entry name" value="P-loop containing nucleotide triphosphate hydrolases"/>
    <property type="match status" value="1"/>
</dbReference>
<dbReference type="CDD" id="cd07346">
    <property type="entry name" value="ABC_6TM_exporters"/>
    <property type="match status" value="1"/>
</dbReference>
<dbReference type="Gene3D" id="1.20.1560.10">
    <property type="entry name" value="ABC transporter type 1, transmembrane domain"/>
    <property type="match status" value="1"/>
</dbReference>
<feature type="transmembrane region" description="Helical" evidence="5">
    <location>
        <begin position="128"/>
        <end position="146"/>
    </location>
</feature>
<dbReference type="Proteomes" id="UP000316628">
    <property type="component" value="Unassembled WGS sequence"/>
</dbReference>
<dbReference type="InterPro" id="IPR011527">
    <property type="entry name" value="ABC1_TM_dom"/>
</dbReference>
<evidence type="ECO:0000256" key="1">
    <source>
        <dbReference type="ARBA" id="ARBA00004651"/>
    </source>
</evidence>
<dbReference type="SUPFAM" id="SSF90123">
    <property type="entry name" value="ABC transporter transmembrane region"/>
    <property type="match status" value="1"/>
</dbReference>
<protein>
    <submittedName>
        <fullName evidence="8">Putative ABC transport system ATP-binding protein</fullName>
    </submittedName>
</protein>
<dbReference type="GO" id="GO:0015421">
    <property type="term" value="F:ABC-type oligopeptide transporter activity"/>
    <property type="evidence" value="ECO:0007669"/>
    <property type="project" value="TreeGrafter"/>
</dbReference>
<comment type="subcellular location">
    <subcellularLocation>
        <location evidence="1">Cell membrane</location>
        <topology evidence="1">Multi-pass membrane protein</topology>
    </subcellularLocation>
</comment>
<dbReference type="GO" id="GO:0005524">
    <property type="term" value="F:ATP binding"/>
    <property type="evidence" value="ECO:0007669"/>
    <property type="project" value="UniProtKB-KW"/>
</dbReference>
<dbReference type="PANTHER" id="PTHR43394">
    <property type="entry name" value="ATP-DEPENDENT PERMEASE MDL1, MITOCHONDRIAL"/>
    <property type="match status" value="1"/>
</dbReference>
<sequence>MKTVLKDAVAGQWRSVTVASALGAAHQAGEAAVPLLVGVVIDEAVRTGAGGRLAFWIGVLAAVFVTLSLSFRFSLRSGEKASHQAAHEVRSALAARVLSTDGAAHGRLSGELASIATSDAQRVGQVNLALPIAFSAVVGLLVGAVALLRVSWVLGVLVLVAAPVLLGLAHVLGKPLERRSDAEQDRAALASGVAADLVAGLRALKGIGAEATAARRYRVTSRSSMAAAIRAARSRAWLDGSMLATTGVFLAVVALVGGHLAASGTITVGELVAAVGLAQFLLWPLSIFSWVNGLLAQGRASAARVAEVLAAPPAVPPGAVALPAVAGRVELAGVVSGSLRGVSLTASPGELLGVVARDPADAVSLLAVLAREVDPSGGAVTLDGVPLSAVEGSALRSAVVVAAHDADLFEGSVRENVAAGGPRVAEALDAARVDDVARALPHGLDTPVSARGRSLSGGQRQRVALARALAAAPPVLVVHDPTTAVDAVTEVSLAAGIKRMRTGLTTIVVATSPALLAAADRVVFLAGGAVAATGPHADLVADDDYRLAVLS</sequence>
<keyword evidence="8" id="KW-0547">Nucleotide-binding</keyword>
<dbReference type="PANTHER" id="PTHR43394:SF1">
    <property type="entry name" value="ATP-BINDING CASSETTE SUB-FAMILY B MEMBER 10, MITOCHONDRIAL"/>
    <property type="match status" value="1"/>
</dbReference>
<dbReference type="Pfam" id="PF00005">
    <property type="entry name" value="ABC_tran"/>
    <property type="match status" value="1"/>
</dbReference>
<feature type="transmembrane region" description="Helical" evidence="5">
    <location>
        <begin position="274"/>
        <end position="295"/>
    </location>
</feature>
<dbReference type="AlphaFoldDB" id="A0A543J864"/>
<accession>A0A543J864</accession>
<dbReference type="InterPro" id="IPR036640">
    <property type="entry name" value="ABC1_TM_sf"/>
</dbReference>
<dbReference type="PROSITE" id="PS50893">
    <property type="entry name" value="ABC_TRANSPORTER_2"/>
    <property type="match status" value="1"/>
</dbReference>
<organism evidence="8 9">
    <name type="scientific">Saccharothrix saharensis</name>
    <dbReference type="NCBI Taxonomy" id="571190"/>
    <lineage>
        <taxon>Bacteria</taxon>
        <taxon>Bacillati</taxon>
        <taxon>Actinomycetota</taxon>
        <taxon>Actinomycetes</taxon>
        <taxon>Pseudonocardiales</taxon>
        <taxon>Pseudonocardiaceae</taxon>
        <taxon>Saccharothrix</taxon>
    </lineage>
</organism>
<dbReference type="InterPro" id="IPR039421">
    <property type="entry name" value="Type_1_exporter"/>
</dbReference>
<keyword evidence="3 5" id="KW-1133">Transmembrane helix</keyword>
<evidence type="ECO:0000313" key="8">
    <source>
        <dbReference type="EMBL" id="TQM79020.1"/>
    </source>
</evidence>
<feature type="transmembrane region" description="Helical" evidence="5">
    <location>
        <begin position="53"/>
        <end position="75"/>
    </location>
</feature>
<dbReference type="Pfam" id="PF00664">
    <property type="entry name" value="ABC_membrane"/>
    <property type="match status" value="1"/>
</dbReference>
<evidence type="ECO:0000259" key="6">
    <source>
        <dbReference type="PROSITE" id="PS50893"/>
    </source>
</evidence>
<dbReference type="GO" id="GO:0005886">
    <property type="term" value="C:plasma membrane"/>
    <property type="evidence" value="ECO:0007669"/>
    <property type="project" value="UniProtKB-SubCell"/>
</dbReference>
<keyword evidence="8" id="KW-0067">ATP-binding</keyword>
<evidence type="ECO:0000256" key="4">
    <source>
        <dbReference type="ARBA" id="ARBA00023136"/>
    </source>
</evidence>
<evidence type="ECO:0000256" key="3">
    <source>
        <dbReference type="ARBA" id="ARBA00022989"/>
    </source>
</evidence>
<evidence type="ECO:0000256" key="2">
    <source>
        <dbReference type="ARBA" id="ARBA00022692"/>
    </source>
</evidence>
<dbReference type="InterPro" id="IPR017871">
    <property type="entry name" value="ABC_transporter-like_CS"/>
</dbReference>
<keyword evidence="2 5" id="KW-0812">Transmembrane</keyword>
<dbReference type="PROSITE" id="PS50929">
    <property type="entry name" value="ABC_TM1F"/>
    <property type="match status" value="1"/>
</dbReference>
<dbReference type="InterPro" id="IPR003439">
    <property type="entry name" value="ABC_transporter-like_ATP-bd"/>
</dbReference>
<name>A0A543J864_9PSEU</name>
<feature type="transmembrane region" description="Helical" evidence="5">
    <location>
        <begin position="242"/>
        <end position="262"/>
    </location>
</feature>
<feature type="domain" description="ABC transmembrane type-1" evidence="7">
    <location>
        <begin position="18"/>
        <end position="297"/>
    </location>
</feature>
<dbReference type="SUPFAM" id="SSF52540">
    <property type="entry name" value="P-loop containing nucleoside triphosphate hydrolases"/>
    <property type="match status" value="1"/>
</dbReference>
<keyword evidence="4 5" id="KW-0472">Membrane</keyword>
<comment type="caution">
    <text evidence="8">The sequence shown here is derived from an EMBL/GenBank/DDBJ whole genome shotgun (WGS) entry which is preliminary data.</text>
</comment>
<evidence type="ECO:0000259" key="7">
    <source>
        <dbReference type="PROSITE" id="PS50929"/>
    </source>
</evidence>
<proteinExistence type="predicted"/>
<reference evidence="8 9" key="1">
    <citation type="submission" date="2019-06" db="EMBL/GenBank/DDBJ databases">
        <title>Sequencing the genomes of 1000 actinobacteria strains.</title>
        <authorList>
            <person name="Klenk H.-P."/>
        </authorList>
    </citation>
    <scope>NUCLEOTIDE SEQUENCE [LARGE SCALE GENOMIC DNA]</scope>
    <source>
        <strain evidence="8 9">DSM 45456</strain>
    </source>
</reference>
<evidence type="ECO:0000256" key="5">
    <source>
        <dbReference type="SAM" id="Phobius"/>
    </source>
</evidence>
<feature type="transmembrane region" description="Helical" evidence="5">
    <location>
        <begin position="152"/>
        <end position="172"/>
    </location>
</feature>
<dbReference type="InterPro" id="IPR027417">
    <property type="entry name" value="P-loop_NTPase"/>
</dbReference>
<dbReference type="GO" id="GO:0016887">
    <property type="term" value="F:ATP hydrolysis activity"/>
    <property type="evidence" value="ECO:0007669"/>
    <property type="project" value="InterPro"/>
</dbReference>
<feature type="domain" description="ABC transporter" evidence="6">
    <location>
        <begin position="320"/>
        <end position="551"/>
    </location>
</feature>
<evidence type="ECO:0000313" key="9">
    <source>
        <dbReference type="Proteomes" id="UP000316628"/>
    </source>
</evidence>
<keyword evidence="9" id="KW-1185">Reference proteome</keyword>
<dbReference type="OrthoDB" id="4966664at2"/>
<gene>
    <name evidence="8" type="ORF">FHX81_1312</name>
</gene>